<evidence type="ECO:0000313" key="2">
    <source>
        <dbReference type="EMBL" id="GIX87404.1"/>
    </source>
</evidence>
<reference evidence="2 3" key="1">
    <citation type="submission" date="2021-06" db="EMBL/GenBank/DDBJ databases">
        <title>Caerostris extrusa draft genome.</title>
        <authorList>
            <person name="Kono N."/>
            <person name="Arakawa K."/>
        </authorList>
    </citation>
    <scope>NUCLEOTIDE SEQUENCE [LARGE SCALE GENOMIC DNA]</scope>
</reference>
<sequence length="211" mass="23374">MSHSVYVSVIKLRTDRQTSLLISLSCMLSLLTLQEIATKPNLPSNLYSLLHRYPVLQFQTITQPAKAVINSGDLQPPSHPSEEAEWTQKPPLSLPPSANLETITQPAKALVNSGTYHPTSHPSEGSRVDTKGNFIGTPRQSSFRASCPDSLMRKRFPTREAEWLAVTQHTEMKSIEHDDTTQPPLIEGMKASISESERIVVLPFTLADTLC</sequence>
<keyword evidence="3" id="KW-1185">Reference proteome</keyword>
<evidence type="ECO:0000256" key="1">
    <source>
        <dbReference type="SAM" id="MobiDB-lite"/>
    </source>
</evidence>
<protein>
    <submittedName>
        <fullName evidence="2">Uncharacterized protein</fullName>
    </submittedName>
</protein>
<name>A0AAV4NUV5_CAEEX</name>
<comment type="caution">
    <text evidence="2">The sequence shown here is derived from an EMBL/GenBank/DDBJ whole genome shotgun (WGS) entry which is preliminary data.</text>
</comment>
<organism evidence="2 3">
    <name type="scientific">Caerostris extrusa</name>
    <name type="common">Bark spider</name>
    <name type="synonym">Caerostris bankana</name>
    <dbReference type="NCBI Taxonomy" id="172846"/>
    <lineage>
        <taxon>Eukaryota</taxon>
        <taxon>Metazoa</taxon>
        <taxon>Ecdysozoa</taxon>
        <taxon>Arthropoda</taxon>
        <taxon>Chelicerata</taxon>
        <taxon>Arachnida</taxon>
        <taxon>Araneae</taxon>
        <taxon>Araneomorphae</taxon>
        <taxon>Entelegynae</taxon>
        <taxon>Araneoidea</taxon>
        <taxon>Araneidae</taxon>
        <taxon>Caerostris</taxon>
    </lineage>
</organism>
<dbReference type="AlphaFoldDB" id="A0AAV4NUV5"/>
<accession>A0AAV4NUV5</accession>
<gene>
    <name evidence="2" type="ORF">CEXT_404831</name>
</gene>
<proteinExistence type="predicted"/>
<dbReference type="Proteomes" id="UP001054945">
    <property type="component" value="Unassembled WGS sequence"/>
</dbReference>
<dbReference type="EMBL" id="BPLR01003679">
    <property type="protein sequence ID" value="GIX87404.1"/>
    <property type="molecule type" value="Genomic_DNA"/>
</dbReference>
<feature type="region of interest" description="Disordered" evidence="1">
    <location>
        <begin position="115"/>
        <end position="142"/>
    </location>
</feature>
<evidence type="ECO:0000313" key="3">
    <source>
        <dbReference type="Proteomes" id="UP001054945"/>
    </source>
</evidence>
<feature type="region of interest" description="Disordered" evidence="1">
    <location>
        <begin position="69"/>
        <end position="90"/>
    </location>
</feature>